<sequence>MIRTALKLIIKVLESKLIKSGLEETILKNKNYITVGKAIWNIVDENFRISKTVEEKVLSKADQFDKLLLAKFPELSQDDVAEIRQAIAGEINQGKAAVVDNSTLLKELQNDNDNLKAELAALTEQFNKVQALMVKPADANIQQVTA</sequence>
<organism evidence="2 3">
    <name type="scientific">Clostridium beijerinckii</name>
    <name type="common">Clostridium MP</name>
    <dbReference type="NCBI Taxonomy" id="1520"/>
    <lineage>
        <taxon>Bacteria</taxon>
        <taxon>Bacillati</taxon>
        <taxon>Bacillota</taxon>
        <taxon>Clostridia</taxon>
        <taxon>Eubacteriales</taxon>
        <taxon>Clostridiaceae</taxon>
        <taxon>Clostridium</taxon>
    </lineage>
</organism>
<evidence type="ECO:0000313" key="3">
    <source>
        <dbReference type="Proteomes" id="UP000031866"/>
    </source>
</evidence>
<dbReference type="KEGG" id="cbei:LF65_02294"/>
<dbReference type="EMBL" id="CP010086">
    <property type="protein sequence ID" value="AJG98880.1"/>
    <property type="molecule type" value="Genomic_DNA"/>
</dbReference>
<dbReference type="AlphaFoldDB" id="A0A0B5QD47"/>
<protein>
    <submittedName>
        <fullName evidence="2">Uncharacterized protein</fullName>
    </submittedName>
</protein>
<dbReference type="RefSeq" id="WP_041896178.1">
    <property type="nucleotide sequence ID" value="NZ_CP010086.2"/>
</dbReference>
<reference evidence="3" key="1">
    <citation type="submission" date="2014-12" db="EMBL/GenBank/DDBJ databases">
        <title>Genome sequence of Clostridium beijerinckii strain 59B.</title>
        <authorList>
            <person name="Little G.T."/>
            <person name="Minton N.P."/>
        </authorList>
    </citation>
    <scope>NUCLEOTIDE SEQUENCE [LARGE SCALE GENOMIC DNA]</scope>
    <source>
        <strain evidence="3">59B</strain>
    </source>
</reference>
<keyword evidence="1" id="KW-0175">Coiled coil</keyword>
<evidence type="ECO:0000256" key="1">
    <source>
        <dbReference type="SAM" id="Coils"/>
    </source>
</evidence>
<dbReference type="STRING" id="1520.LF65_02294"/>
<gene>
    <name evidence="2" type="ORF">LF65_02294</name>
</gene>
<evidence type="ECO:0000313" key="2">
    <source>
        <dbReference type="EMBL" id="AJG98880.1"/>
    </source>
</evidence>
<dbReference type="Proteomes" id="UP000031866">
    <property type="component" value="Chromosome"/>
</dbReference>
<dbReference type="OrthoDB" id="1907161at2"/>
<feature type="coiled-coil region" evidence="1">
    <location>
        <begin position="98"/>
        <end position="132"/>
    </location>
</feature>
<proteinExistence type="predicted"/>
<name>A0A0B5QD47_CLOBE</name>
<accession>A0A0B5QD47</accession>